<dbReference type="Proteomes" id="UP000824120">
    <property type="component" value="Chromosome 6"/>
</dbReference>
<feature type="compositionally biased region" description="Gly residues" evidence="1">
    <location>
        <begin position="38"/>
        <end position="65"/>
    </location>
</feature>
<dbReference type="EMBL" id="JACXVP010000006">
    <property type="protein sequence ID" value="KAG5598377.1"/>
    <property type="molecule type" value="Genomic_DNA"/>
</dbReference>
<evidence type="ECO:0000256" key="1">
    <source>
        <dbReference type="SAM" id="MobiDB-lite"/>
    </source>
</evidence>
<dbReference type="AlphaFoldDB" id="A0A9J5YDL7"/>
<gene>
    <name evidence="2" type="ORF">H5410_029747</name>
</gene>
<organism evidence="2 3">
    <name type="scientific">Solanum commersonii</name>
    <name type="common">Commerson's wild potato</name>
    <name type="synonym">Commerson's nightshade</name>
    <dbReference type="NCBI Taxonomy" id="4109"/>
    <lineage>
        <taxon>Eukaryota</taxon>
        <taxon>Viridiplantae</taxon>
        <taxon>Streptophyta</taxon>
        <taxon>Embryophyta</taxon>
        <taxon>Tracheophyta</taxon>
        <taxon>Spermatophyta</taxon>
        <taxon>Magnoliopsida</taxon>
        <taxon>eudicotyledons</taxon>
        <taxon>Gunneridae</taxon>
        <taxon>Pentapetalae</taxon>
        <taxon>asterids</taxon>
        <taxon>lamiids</taxon>
        <taxon>Solanales</taxon>
        <taxon>Solanaceae</taxon>
        <taxon>Solanoideae</taxon>
        <taxon>Solaneae</taxon>
        <taxon>Solanum</taxon>
    </lineage>
</organism>
<feature type="non-terminal residue" evidence="2">
    <location>
        <position position="1"/>
    </location>
</feature>
<accession>A0A9J5YDL7</accession>
<proteinExistence type="predicted"/>
<protein>
    <submittedName>
        <fullName evidence="2">Uncharacterized protein</fullName>
    </submittedName>
</protein>
<name>A0A9J5YDL7_SOLCO</name>
<comment type="caution">
    <text evidence="2">The sequence shown here is derived from an EMBL/GenBank/DDBJ whole genome shotgun (WGS) entry which is preliminary data.</text>
</comment>
<keyword evidence="3" id="KW-1185">Reference proteome</keyword>
<reference evidence="2 3" key="1">
    <citation type="submission" date="2020-09" db="EMBL/GenBank/DDBJ databases">
        <title>De no assembly of potato wild relative species, Solanum commersonii.</title>
        <authorList>
            <person name="Cho K."/>
        </authorList>
    </citation>
    <scope>NUCLEOTIDE SEQUENCE [LARGE SCALE GENOMIC DNA]</scope>
    <source>
        <strain evidence="2">LZ3.2</strain>
        <tissue evidence="2">Leaf</tissue>
    </source>
</reference>
<evidence type="ECO:0000313" key="3">
    <source>
        <dbReference type="Proteomes" id="UP000824120"/>
    </source>
</evidence>
<evidence type="ECO:0000313" key="2">
    <source>
        <dbReference type="EMBL" id="KAG5598377.1"/>
    </source>
</evidence>
<feature type="region of interest" description="Disordered" evidence="1">
    <location>
        <begin position="36"/>
        <end position="65"/>
    </location>
</feature>
<sequence>FSQVAEGVVYPCTTSSVRVVDSLGKCFRRVKMELSSRRGGGFSNGGGGDLGEDGGFGGGLSGGSG</sequence>